<dbReference type="GO" id="GO:0003677">
    <property type="term" value="F:DNA binding"/>
    <property type="evidence" value="ECO:0007669"/>
    <property type="project" value="InterPro"/>
</dbReference>
<reference evidence="3" key="3">
    <citation type="submission" date="2018-05" db="EMBL/GenBank/DDBJ databases">
        <title>OgluRS3 (Oryza glumaepatula Reference Sequence Version 3).</title>
        <authorList>
            <person name="Zhang J."/>
            <person name="Kudrna D."/>
            <person name="Lee S."/>
            <person name="Talag J."/>
            <person name="Welchert J."/>
            <person name="Wing R.A."/>
        </authorList>
    </citation>
    <scope>NUCLEOTIDE SEQUENCE [LARGE SCALE GENOMIC DNA]</scope>
</reference>
<feature type="region of interest" description="Disordered" evidence="1">
    <location>
        <begin position="170"/>
        <end position="193"/>
    </location>
</feature>
<keyword evidence="4" id="KW-1185">Reference proteome</keyword>
<dbReference type="AlphaFoldDB" id="A0A0D9YGY5"/>
<evidence type="ECO:0000256" key="1">
    <source>
        <dbReference type="SAM" id="MobiDB-lite"/>
    </source>
</evidence>
<evidence type="ECO:0000313" key="4">
    <source>
        <dbReference type="Proteomes" id="UP000026961"/>
    </source>
</evidence>
<protein>
    <recommendedName>
        <fullName evidence="2">PTM/DIR17-like Tudor domain-containing protein</fullName>
    </recommendedName>
</protein>
<evidence type="ECO:0000313" key="3">
    <source>
        <dbReference type="EnsemblPlants" id="OGLUM01G40250.2"/>
    </source>
</evidence>
<evidence type="ECO:0000259" key="2">
    <source>
        <dbReference type="Pfam" id="PF21743"/>
    </source>
</evidence>
<dbReference type="eggNOG" id="ENOG502S1VX">
    <property type="taxonomic scope" value="Eukaryota"/>
</dbReference>
<feature type="compositionally biased region" description="Basic and acidic residues" evidence="1">
    <location>
        <begin position="341"/>
        <end position="352"/>
    </location>
</feature>
<dbReference type="CDD" id="cd20401">
    <property type="entry name" value="Tudor_AtPTM-like"/>
    <property type="match status" value="1"/>
</dbReference>
<accession>A0A0D9YGY5</accession>
<dbReference type="EnsemblPlants" id="OGLUM01G40250.2">
    <property type="protein sequence ID" value="OGLUM01G40250.2"/>
    <property type="gene ID" value="OGLUM01G40250"/>
</dbReference>
<dbReference type="PANTHER" id="PTHR37384">
    <property type="entry name" value="OS01G0835600 PROTEIN"/>
    <property type="match status" value="1"/>
</dbReference>
<dbReference type="InterPro" id="IPR047365">
    <property type="entry name" value="Tudor_AtPTM-like"/>
</dbReference>
<dbReference type="Gramene" id="OGLUM01G40250.2">
    <property type="protein sequence ID" value="OGLUM01G40250.2"/>
    <property type="gene ID" value="OGLUM01G40250"/>
</dbReference>
<dbReference type="PRINTS" id="PR00929">
    <property type="entry name" value="ATHOOK"/>
</dbReference>
<organism evidence="3">
    <name type="scientific">Oryza glumipatula</name>
    <dbReference type="NCBI Taxonomy" id="40148"/>
    <lineage>
        <taxon>Eukaryota</taxon>
        <taxon>Viridiplantae</taxon>
        <taxon>Streptophyta</taxon>
        <taxon>Embryophyta</taxon>
        <taxon>Tracheophyta</taxon>
        <taxon>Spermatophyta</taxon>
        <taxon>Magnoliopsida</taxon>
        <taxon>Liliopsida</taxon>
        <taxon>Poales</taxon>
        <taxon>Poaceae</taxon>
        <taxon>BOP clade</taxon>
        <taxon>Oryzoideae</taxon>
        <taxon>Oryzeae</taxon>
        <taxon>Oryzinae</taxon>
        <taxon>Oryza</taxon>
    </lineage>
</organism>
<dbReference type="Pfam" id="PF21743">
    <property type="entry name" value="PTM_DIR17_Tudor"/>
    <property type="match status" value="1"/>
</dbReference>
<dbReference type="SMART" id="SM00384">
    <property type="entry name" value="AT_hook"/>
    <property type="match status" value="3"/>
</dbReference>
<feature type="compositionally biased region" description="Polar residues" evidence="1">
    <location>
        <begin position="372"/>
        <end position="387"/>
    </location>
</feature>
<feature type="compositionally biased region" description="Basic and acidic residues" evidence="1">
    <location>
        <begin position="124"/>
        <end position="139"/>
    </location>
</feature>
<name>A0A0D9YGY5_9ORYZ</name>
<dbReference type="STRING" id="40148.A0A0D9YGY5"/>
<dbReference type="HOGENOM" id="CLU_061282_0_0_1"/>
<dbReference type="Proteomes" id="UP000026961">
    <property type="component" value="Chromosome 1"/>
</dbReference>
<feature type="domain" description="PTM/DIR17-like Tudor" evidence="2">
    <location>
        <begin position="202"/>
        <end position="249"/>
    </location>
</feature>
<feature type="region of interest" description="Disordered" evidence="1">
    <location>
        <begin position="104"/>
        <end position="139"/>
    </location>
</feature>
<dbReference type="InterPro" id="IPR017956">
    <property type="entry name" value="AT_hook_DNA-bd_motif"/>
</dbReference>
<reference evidence="3" key="2">
    <citation type="submission" date="2015-04" db="UniProtKB">
        <authorList>
            <consortium name="EnsemblPlants"/>
        </authorList>
    </citation>
    <scope>IDENTIFICATION</scope>
</reference>
<reference evidence="3" key="1">
    <citation type="submission" date="2013-08" db="EMBL/GenBank/DDBJ databases">
        <title>Oryza genome evolution.</title>
        <authorList>
            <person name="Wing R.A."/>
            <person name="Panaud O."/>
            <person name="Oliveira A.C."/>
        </authorList>
    </citation>
    <scope>NUCLEOTIDE SEQUENCE</scope>
</reference>
<sequence>MGRKAAAQYLPPKSAPHLPCDPVGCAVQSPTSQRDCLRRSPLAVSASPETAATARPPLVGAVPPSPATTFAGAPIVLRGCCQIQAVRIYPRPSRRRVRVCATRRRRARSLTRERGGGGVPTEPSEFREHSSPQGERKPEVMEEIHGMQESKTASVIKVAREPAIIINGVPDLPPDVASESQPEPSNAAEPPVDHRFGEFLEGRKVRKPFGDKHFVGKVDKYDSESNWYSVVYQDGDQEDLEWKEVEEIMLPLDITIPLKTLISDKFALQNTAPVFKPKVGRPRKVYAITDGNTNNAMEDQMMTGAANEHQSNNLLALVPASTSNDAYVNASSQPRKRGRPRKDATMYPRKDATIPANTQPKRRGRPPKNRNLSGNAQSAECTPQNSVLIRNAQTVRAEKLAKAERLKRENMHAQGAPPGTQFF</sequence>
<feature type="region of interest" description="Disordered" evidence="1">
    <location>
        <begin position="325"/>
        <end position="387"/>
    </location>
</feature>
<dbReference type="PANTHER" id="PTHR37384:SF1">
    <property type="entry name" value="OS01G0835600 PROTEIN"/>
    <property type="match status" value="1"/>
</dbReference>
<proteinExistence type="predicted"/>